<keyword evidence="3" id="KW-1185">Reference proteome</keyword>
<organism evidence="2 3">
    <name type="scientific">Phyllosticta citriasiana</name>
    <dbReference type="NCBI Taxonomy" id="595635"/>
    <lineage>
        <taxon>Eukaryota</taxon>
        <taxon>Fungi</taxon>
        <taxon>Dikarya</taxon>
        <taxon>Ascomycota</taxon>
        <taxon>Pezizomycotina</taxon>
        <taxon>Dothideomycetes</taxon>
        <taxon>Dothideomycetes incertae sedis</taxon>
        <taxon>Botryosphaeriales</taxon>
        <taxon>Phyllostictaceae</taxon>
        <taxon>Phyllosticta</taxon>
    </lineage>
</organism>
<evidence type="ECO:0000313" key="2">
    <source>
        <dbReference type="EMBL" id="KAK7517299.1"/>
    </source>
</evidence>
<comment type="caution">
    <text evidence="2">The sequence shown here is derived from an EMBL/GenBank/DDBJ whole genome shotgun (WGS) entry which is preliminary data.</text>
</comment>
<feature type="region of interest" description="Disordered" evidence="1">
    <location>
        <begin position="1"/>
        <end position="102"/>
    </location>
</feature>
<evidence type="ECO:0000256" key="1">
    <source>
        <dbReference type="SAM" id="MobiDB-lite"/>
    </source>
</evidence>
<dbReference type="Proteomes" id="UP001363622">
    <property type="component" value="Unassembled WGS sequence"/>
</dbReference>
<proteinExistence type="predicted"/>
<sequence>MYHFHCSRTNDSGWKGQRSERTRQDLGEELKRGYEDSWKGQRSERTREDLGEELKRGYEDSWKGQRSERTREDLGEELKRGSERTREDLGEKLKRGSERTREDLGEKLKRGSLIILSSTAQDVEARSKAVFQSDTGLVAACLTQGVLSKIFNGKKNHRLKVLYHGMEKLNLKDESSASNPKGATLMVDCPARGISHTEIDENIQDARTLIEHVLKQFFWLLDLHFHEMVGVSAMDVTPLPGLETLVPAIPRYESLTKRAMGDSPRGCHTAREVPSYNRPRLPRLALHFGFAQNKAGCFVGSQYNLQGNSRDCGHERLPELRLFGGYAQKNSSQLPLVSARPSHYAQW</sequence>
<dbReference type="EMBL" id="JBBPHU010000005">
    <property type="protein sequence ID" value="KAK7517299.1"/>
    <property type="molecule type" value="Genomic_DNA"/>
</dbReference>
<gene>
    <name evidence="2" type="ORF">IWZ03DRAFT_359422</name>
</gene>
<name>A0ABR1KLB4_9PEZI</name>
<reference evidence="2 3" key="1">
    <citation type="submission" date="2024-04" db="EMBL/GenBank/DDBJ databases">
        <title>Phyllosticta paracitricarpa is synonymous to the EU quarantine fungus P. citricarpa based on phylogenomic analyses.</title>
        <authorList>
            <consortium name="Lawrence Berkeley National Laboratory"/>
            <person name="Van Ingen-Buijs V.A."/>
            <person name="Van Westerhoven A.C."/>
            <person name="Haridas S."/>
            <person name="Skiadas P."/>
            <person name="Martin F."/>
            <person name="Groenewald J.Z."/>
            <person name="Crous P.W."/>
            <person name="Seidl M.F."/>
        </authorList>
    </citation>
    <scope>NUCLEOTIDE SEQUENCE [LARGE SCALE GENOMIC DNA]</scope>
    <source>
        <strain evidence="2 3">CBS 123371</strain>
    </source>
</reference>
<protein>
    <submittedName>
        <fullName evidence="2">Uncharacterized protein</fullName>
    </submittedName>
</protein>
<accession>A0ABR1KLB4</accession>
<evidence type="ECO:0000313" key="3">
    <source>
        <dbReference type="Proteomes" id="UP001363622"/>
    </source>
</evidence>
<feature type="compositionally biased region" description="Basic and acidic residues" evidence="1">
    <location>
        <begin position="17"/>
        <end position="102"/>
    </location>
</feature>